<dbReference type="RefSeq" id="WP_171630440.1">
    <property type="nucleotide sequence ID" value="NZ_WHNY01000037.1"/>
</dbReference>
<dbReference type="InterPro" id="IPR050807">
    <property type="entry name" value="TransReg_Diox_bact_type"/>
</dbReference>
<gene>
    <name evidence="3" type="ORF">GC096_11880</name>
</gene>
<dbReference type="PROSITE" id="PS50943">
    <property type="entry name" value="HTH_CROC1"/>
    <property type="match status" value="1"/>
</dbReference>
<dbReference type="SUPFAM" id="SSF47413">
    <property type="entry name" value="lambda repressor-like DNA-binding domains"/>
    <property type="match status" value="1"/>
</dbReference>
<keyword evidence="4" id="KW-1185">Reference proteome</keyword>
<evidence type="ECO:0000256" key="1">
    <source>
        <dbReference type="ARBA" id="ARBA00023125"/>
    </source>
</evidence>
<dbReference type="InterPro" id="IPR001387">
    <property type="entry name" value="Cro/C1-type_HTH"/>
</dbReference>
<dbReference type="EMBL" id="WHNY01000037">
    <property type="protein sequence ID" value="NOU64727.1"/>
    <property type="molecule type" value="Genomic_DNA"/>
</dbReference>
<dbReference type="CDD" id="cd00093">
    <property type="entry name" value="HTH_XRE"/>
    <property type="match status" value="1"/>
</dbReference>
<evidence type="ECO:0000259" key="2">
    <source>
        <dbReference type="PROSITE" id="PS50943"/>
    </source>
</evidence>
<dbReference type="Gene3D" id="1.10.260.40">
    <property type="entry name" value="lambda repressor-like DNA-binding domains"/>
    <property type="match status" value="1"/>
</dbReference>
<evidence type="ECO:0000313" key="3">
    <source>
        <dbReference type="EMBL" id="NOU64727.1"/>
    </source>
</evidence>
<dbReference type="InterPro" id="IPR010982">
    <property type="entry name" value="Lambda_DNA-bd_dom_sf"/>
</dbReference>
<name>A0ABX1X8S7_9BACL</name>
<dbReference type="PANTHER" id="PTHR46797">
    <property type="entry name" value="HTH-TYPE TRANSCRIPTIONAL REGULATOR"/>
    <property type="match status" value="1"/>
</dbReference>
<feature type="domain" description="HTH cro/C1-type" evidence="2">
    <location>
        <begin position="12"/>
        <end position="66"/>
    </location>
</feature>
<dbReference type="Pfam" id="PF01381">
    <property type="entry name" value="HTH_3"/>
    <property type="match status" value="1"/>
</dbReference>
<proteinExistence type="predicted"/>
<evidence type="ECO:0000313" key="4">
    <source>
        <dbReference type="Proteomes" id="UP000653578"/>
    </source>
</evidence>
<protein>
    <submittedName>
        <fullName evidence="3">Helix-turn-helix domain-containing protein</fullName>
    </submittedName>
</protein>
<organism evidence="3 4">
    <name type="scientific">Paenibacillus plantarum</name>
    <dbReference type="NCBI Taxonomy" id="2654975"/>
    <lineage>
        <taxon>Bacteria</taxon>
        <taxon>Bacillati</taxon>
        <taxon>Bacillota</taxon>
        <taxon>Bacilli</taxon>
        <taxon>Bacillales</taxon>
        <taxon>Paenibacillaceae</taxon>
        <taxon>Paenibacillus</taxon>
    </lineage>
</organism>
<dbReference type="Proteomes" id="UP000653578">
    <property type="component" value="Unassembled WGS sequence"/>
</dbReference>
<dbReference type="SMART" id="SM00530">
    <property type="entry name" value="HTH_XRE"/>
    <property type="match status" value="1"/>
</dbReference>
<keyword evidence="1" id="KW-0238">DNA-binding</keyword>
<comment type="caution">
    <text evidence="3">The sequence shown here is derived from an EMBL/GenBank/DDBJ whole genome shotgun (WGS) entry which is preliminary data.</text>
</comment>
<sequence length="111" mass="12610">MINILTLVGAKVRDIRKQKGLSQEQLGERSGFQFSYIGSLERGEANISLKNLDKIADGLEVNIHELFSFSTELTHSNINKEPYLIEIIELLLKLEVPDLKKVNVILNEIFN</sequence>
<reference evidence="3 4" key="1">
    <citation type="submission" date="2019-10" db="EMBL/GenBank/DDBJ databases">
        <title>Description of Paenibacillus humi sp. nov.</title>
        <authorList>
            <person name="Carlier A."/>
            <person name="Qi S."/>
        </authorList>
    </citation>
    <scope>NUCLEOTIDE SEQUENCE [LARGE SCALE GENOMIC DNA]</scope>
    <source>
        <strain evidence="3 4">LMG 31461</strain>
    </source>
</reference>
<accession>A0ABX1X8S7</accession>
<dbReference type="PANTHER" id="PTHR46797:SF24">
    <property type="entry name" value="DNA-BINDING PHAGE PROTEIN"/>
    <property type="match status" value="1"/>
</dbReference>